<feature type="transmembrane region" description="Helical" evidence="1">
    <location>
        <begin position="309"/>
        <end position="326"/>
    </location>
</feature>
<feature type="transmembrane region" description="Helical" evidence="1">
    <location>
        <begin position="49"/>
        <end position="67"/>
    </location>
</feature>
<keyword evidence="1" id="KW-0812">Transmembrane</keyword>
<feature type="transmembrane region" description="Helical" evidence="1">
    <location>
        <begin position="128"/>
        <end position="150"/>
    </location>
</feature>
<dbReference type="EMBL" id="CP033930">
    <property type="protein sequence ID" value="AZB19545.1"/>
    <property type="molecule type" value="Genomic_DNA"/>
</dbReference>
<dbReference type="RefSeq" id="WP_123861846.1">
    <property type="nucleotide sequence ID" value="NZ_CP033930.1"/>
</dbReference>
<feature type="transmembrane region" description="Helical" evidence="1">
    <location>
        <begin position="73"/>
        <end position="88"/>
    </location>
</feature>
<dbReference type="InterPro" id="IPR025291">
    <property type="entry name" value="DUF4153"/>
</dbReference>
<feature type="transmembrane region" description="Helical" evidence="1">
    <location>
        <begin position="271"/>
        <end position="289"/>
    </location>
</feature>
<evidence type="ECO:0000313" key="2">
    <source>
        <dbReference type="EMBL" id="AZB19545.1"/>
    </source>
</evidence>
<feature type="transmembrane region" description="Helical" evidence="1">
    <location>
        <begin position="170"/>
        <end position="188"/>
    </location>
</feature>
<feature type="transmembrane region" description="Helical" evidence="1">
    <location>
        <begin position="6"/>
        <end position="37"/>
    </location>
</feature>
<keyword evidence="1" id="KW-0472">Membrane</keyword>
<evidence type="ECO:0000313" key="3">
    <source>
        <dbReference type="Proteomes" id="UP000269015"/>
    </source>
</evidence>
<dbReference type="AlphaFoldDB" id="A0AAD0YWA8"/>
<keyword evidence="1" id="KW-1133">Transmembrane helix</keyword>
<name>A0AAD0YWA8_CHRID</name>
<sequence length="456" mass="53296">MKTHQYILITAILFVILFYEQEPGLNLGILAIVYTVLTLFRTSEKNRTRAFLILFVTSILSAVAFAWYGDFPSFLAVVSSLLLLAYRSKNRKMKILFLLPVFIVNCCTSFCRFFGFDQWLPKRNVSGLWQKTLAFILIPLILVSVFFGIYSAGSDHFAALFTDYELDINLWQLFCLSVLGFFIAFNYWNYAVEKLIYKNHHFLDNDFKKDALIPKATYSFLDLDSERMSGVISFLLLNILLVFFIITYNYEQFYETSKTPVQLSEETHERVNAVIMSIVMAILVIMFYFKSGFNFDPKSGLMKVLAKFWIFLNAVLVLSAAVKNYEYVVQYALTYKRLGVFAFLMLALVGLALTYIKIQKRKRNAFLFNTMTWYLYGTILVCSYVNWGGFITSQNMKRKDFAVNYHFISINFSEKDLLKYADEKHDQKLKKQILDKIRNERSKTFLSKIIYYQTIK</sequence>
<feature type="transmembrane region" description="Helical" evidence="1">
    <location>
        <begin position="373"/>
        <end position="391"/>
    </location>
</feature>
<accession>A0AAD0YWA8</accession>
<feature type="transmembrane region" description="Helical" evidence="1">
    <location>
        <begin position="95"/>
        <end position="116"/>
    </location>
</feature>
<dbReference type="Pfam" id="PF13687">
    <property type="entry name" value="DUF4153"/>
    <property type="match status" value="1"/>
</dbReference>
<organism evidence="2 3">
    <name type="scientific">Chryseobacterium indologenes</name>
    <name type="common">Flavobacterium indologenes</name>
    <dbReference type="NCBI Taxonomy" id="253"/>
    <lineage>
        <taxon>Bacteria</taxon>
        <taxon>Pseudomonadati</taxon>
        <taxon>Bacteroidota</taxon>
        <taxon>Flavobacteriia</taxon>
        <taxon>Flavobacteriales</taxon>
        <taxon>Weeksellaceae</taxon>
        <taxon>Chryseobacterium group</taxon>
        <taxon>Chryseobacterium</taxon>
    </lineage>
</organism>
<proteinExistence type="predicted"/>
<feature type="transmembrane region" description="Helical" evidence="1">
    <location>
        <begin position="338"/>
        <end position="358"/>
    </location>
</feature>
<dbReference type="Proteomes" id="UP000269015">
    <property type="component" value="Chromosome"/>
</dbReference>
<feature type="transmembrane region" description="Helical" evidence="1">
    <location>
        <begin position="228"/>
        <end position="250"/>
    </location>
</feature>
<evidence type="ECO:0000256" key="1">
    <source>
        <dbReference type="SAM" id="Phobius"/>
    </source>
</evidence>
<protein>
    <submittedName>
        <fullName evidence="2">DUF4173 domain-containing protein</fullName>
    </submittedName>
</protein>
<gene>
    <name evidence="2" type="ORF">EG352_18065</name>
</gene>
<reference evidence="2 3" key="1">
    <citation type="submission" date="2018-11" db="EMBL/GenBank/DDBJ databases">
        <title>Proposal to divide the Flavobacteriaceae and reorganize its genera based on Amino Acid Identity values calculated from whole genome sequences.</title>
        <authorList>
            <person name="Nicholson A.C."/>
            <person name="Gulvik C.A."/>
            <person name="Whitney A.M."/>
            <person name="Humrighouse B.W."/>
            <person name="Bell M."/>
            <person name="Holmes B."/>
            <person name="Steigerwalt A.G."/>
            <person name="Villarma A."/>
            <person name="Sheth M."/>
            <person name="Batra D."/>
            <person name="Pryor J."/>
            <person name="Bernardet J.-F."/>
            <person name="Hugo C."/>
            <person name="Kampfer P."/>
            <person name="Newman J."/>
            <person name="McQuiston J.R."/>
        </authorList>
    </citation>
    <scope>NUCLEOTIDE SEQUENCE [LARGE SCALE GENOMIC DNA]</scope>
    <source>
        <strain evidence="2 3">H5559</strain>
    </source>
</reference>